<evidence type="ECO:0000256" key="6">
    <source>
        <dbReference type="RuleBase" id="RU362007"/>
    </source>
</evidence>
<evidence type="ECO:0000256" key="4">
    <source>
        <dbReference type="ARBA" id="ARBA00022777"/>
    </source>
</evidence>
<dbReference type="EMBL" id="LT553503">
    <property type="protein sequence ID" value="SAM01052.1"/>
    <property type="molecule type" value="Genomic_DNA"/>
</dbReference>
<dbReference type="EC" id="2.7.1.-" evidence="6"/>
<dbReference type="GO" id="GO:0005536">
    <property type="term" value="F:D-glucose binding"/>
    <property type="evidence" value="ECO:0007669"/>
    <property type="project" value="InterPro"/>
</dbReference>
<dbReference type="GO" id="GO:0001678">
    <property type="term" value="P:intracellular glucose homeostasis"/>
    <property type="evidence" value="ECO:0007669"/>
    <property type="project" value="InterPro"/>
</dbReference>
<keyword evidence="5 6" id="KW-0067">ATP-binding</keyword>
<sequence length="526" mass="58284">MYSSAPAGYDHDSPMDTSSPPTTYEQQQHPQQHNYNNVASNQHNTSSPSSSIQYLDYLVHGNEEQQLVMMELQHMFSLDKPTLLQIVDYFDKEIKAGLVDDRSSDLNMIPSFVTGHPTGSEKGTYLALEIAGLDIYACQVKLKGDQGKLAINQYQYKIPQDLTSGDDFIVLVDYIVECVSDFLARVGTQERTVYSMAVSFGFAIKQTGLDKGKLLSLGYGFSYPDGVGVDIVQLMHERVRLKGLPIKIVAIANDSVCTLLAHAYQHPSTRLGIVHSLGTNCAYYDMTRNVVKLRMHNTVSADSEMIINTEWGNFGSSRRTLPCTWFDRKLDRESINPQFHMFEKMTTGVFLGEIVRNVLTYLVDRDLLFQGKSSAMLNTPYGFDTSYMYVCEVDHSSELDDTRIILEDMMHLAKTSLADREIVKRVCELVGTRAALLVGSAIAAVVQHMATSGIGLGSNDEGCAISISGSIYEDYPSFHPRVCTTLKELIPEQVSSKLSVGIVKHSRIVGAAIVAMMAEKIVAKST</sequence>
<gene>
    <name evidence="10" type="primary">ABSGL_06789.1 scaffold 8678</name>
</gene>
<dbReference type="GO" id="GO:0005524">
    <property type="term" value="F:ATP binding"/>
    <property type="evidence" value="ECO:0007669"/>
    <property type="project" value="UniProtKB-UniRule"/>
</dbReference>
<keyword evidence="2 6" id="KW-0808">Transferase</keyword>
<evidence type="ECO:0000259" key="8">
    <source>
        <dbReference type="Pfam" id="PF00349"/>
    </source>
</evidence>
<dbReference type="OMA" id="GMDIYAC"/>
<evidence type="ECO:0000256" key="2">
    <source>
        <dbReference type="ARBA" id="ARBA00022679"/>
    </source>
</evidence>
<keyword evidence="6" id="KW-0324">Glycolysis</keyword>
<evidence type="ECO:0000313" key="10">
    <source>
        <dbReference type="EMBL" id="SAM01052.1"/>
    </source>
</evidence>
<dbReference type="InParanoid" id="A0A168NRF7"/>
<dbReference type="PANTHER" id="PTHR19443:SF30">
    <property type="entry name" value="GLUCOKINASE-1-RELATED"/>
    <property type="match status" value="1"/>
</dbReference>
<proteinExistence type="inferred from homology"/>
<dbReference type="GO" id="GO:0006096">
    <property type="term" value="P:glycolytic process"/>
    <property type="evidence" value="ECO:0007669"/>
    <property type="project" value="UniProtKB-UniPathway"/>
</dbReference>
<dbReference type="Gene3D" id="3.30.420.40">
    <property type="match status" value="1"/>
</dbReference>
<feature type="domain" description="Hexokinase C-terminal" evidence="9">
    <location>
        <begin position="271"/>
        <end position="517"/>
    </location>
</feature>
<dbReference type="Gene3D" id="3.40.367.20">
    <property type="match status" value="1"/>
</dbReference>
<dbReference type="GO" id="GO:0005739">
    <property type="term" value="C:mitochondrion"/>
    <property type="evidence" value="ECO:0007669"/>
    <property type="project" value="TreeGrafter"/>
</dbReference>
<keyword evidence="11" id="KW-1185">Reference proteome</keyword>
<dbReference type="UniPathway" id="UPA00109">
    <property type="reaction ID" value="UER00180"/>
</dbReference>
<evidence type="ECO:0000256" key="1">
    <source>
        <dbReference type="ARBA" id="ARBA00009225"/>
    </source>
</evidence>
<dbReference type="AlphaFoldDB" id="A0A168NRF7"/>
<accession>A0A168NRF7</accession>
<comment type="similarity">
    <text evidence="1 6">Belongs to the hexokinase family.</text>
</comment>
<dbReference type="Proteomes" id="UP000078561">
    <property type="component" value="Unassembled WGS sequence"/>
</dbReference>
<reference evidence="10" key="1">
    <citation type="submission" date="2016-04" db="EMBL/GenBank/DDBJ databases">
        <authorList>
            <person name="Evans L.H."/>
            <person name="Alamgir A."/>
            <person name="Owens N."/>
            <person name="Weber N.D."/>
            <person name="Virtaneva K."/>
            <person name="Barbian K."/>
            <person name="Babar A."/>
            <person name="Rosenke K."/>
        </authorList>
    </citation>
    <scope>NUCLEOTIDE SEQUENCE [LARGE SCALE GENOMIC DNA]</scope>
    <source>
        <strain evidence="10">CBS 101.48</strain>
    </source>
</reference>
<evidence type="ECO:0000256" key="5">
    <source>
        <dbReference type="ARBA" id="ARBA00022840"/>
    </source>
</evidence>
<keyword evidence="4 6" id="KW-0418">Kinase</keyword>
<dbReference type="PROSITE" id="PS51748">
    <property type="entry name" value="HEXOKINASE_2"/>
    <property type="match status" value="1"/>
</dbReference>
<dbReference type="GO" id="GO:0008865">
    <property type="term" value="F:fructokinase activity"/>
    <property type="evidence" value="ECO:0007669"/>
    <property type="project" value="TreeGrafter"/>
</dbReference>
<dbReference type="SUPFAM" id="SSF53067">
    <property type="entry name" value="Actin-like ATPase domain"/>
    <property type="match status" value="2"/>
</dbReference>
<evidence type="ECO:0000313" key="11">
    <source>
        <dbReference type="Proteomes" id="UP000078561"/>
    </source>
</evidence>
<dbReference type="OrthoDB" id="419537at2759"/>
<keyword evidence="3 6" id="KW-0547">Nucleotide-binding</keyword>
<feature type="domain" description="Hexokinase N-terminal" evidence="8">
    <location>
        <begin position="71"/>
        <end position="264"/>
    </location>
</feature>
<organism evidence="10">
    <name type="scientific">Absidia glauca</name>
    <name type="common">Pin mould</name>
    <dbReference type="NCBI Taxonomy" id="4829"/>
    <lineage>
        <taxon>Eukaryota</taxon>
        <taxon>Fungi</taxon>
        <taxon>Fungi incertae sedis</taxon>
        <taxon>Mucoromycota</taxon>
        <taxon>Mucoromycotina</taxon>
        <taxon>Mucoromycetes</taxon>
        <taxon>Mucorales</taxon>
        <taxon>Cunninghamellaceae</taxon>
        <taxon>Absidia</taxon>
    </lineage>
</organism>
<dbReference type="InterPro" id="IPR022672">
    <property type="entry name" value="Hexokinase_N"/>
</dbReference>
<evidence type="ECO:0000256" key="3">
    <source>
        <dbReference type="ARBA" id="ARBA00022741"/>
    </source>
</evidence>
<evidence type="ECO:0000259" key="9">
    <source>
        <dbReference type="Pfam" id="PF03727"/>
    </source>
</evidence>
<dbReference type="PANTHER" id="PTHR19443">
    <property type="entry name" value="HEXOKINASE"/>
    <property type="match status" value="1"/>
</dbReference>
<dbReference type="GO" id="GO:0005829">
    <property type="term" value="C:cytosol"/>
    <property type="evidence" value="ECO:0007669"/>
    <property type="project" value="TreeGrafter"/>
</dbReference>
<evidence type="ECO:0000256" key="7">
    <source>
        <dbReference type="SAM" id="MobiDB-lite"/>
    </source>
</evidence>
<feature type="compositionally biased region" description="Low complexity" evidence="7">
    <location>
        <begin position="20"/>
        <end position="37"/>
    </location>
</feature>
<dbReference type="InterPro" id="IPR001312">
    <property type="entry name" value="Hexokinase"/>
</dbReference>
<dbReference type="InterPro" id="IPR022673">
    <property type="entry name" value="Hexokinase_C"/>
</dbReference>
<dbReference type="GO" id="GO:0004340">
    <property type="term" value="F:glucokinase activity"/>
    <property type="evidence" value="ECO:0007669"/>
    <property type="project" value="TreeGrafter"/>
</dbReference>
<dbReference type="GO" id="GO:0006006">
    <property type="term" value="P:glucose metabolic process"/>
    <property type="evidence" value="ECO:0007669"/>
    <property type="project" value="TreeGrafter"/>
</dbReference>
<dbReference type="PRINTS" id="PR00475">
    <property type="entry name" value="HEXOKINASE"/>
</dbReference>
<dbReference type="Pfam" id="PF00349">
    <property type="entry name" value="Hexokinase_1"/>
    <property type="match status" value="1"/>
</dbReference>
<name>A0A168NRF7_ABSGL</name>
<dbReference type="Pfam" id="PF03727">
    <property type="entry name" value="Hexokinase_2"/>
    <property type="match status" value="1"/>
</dbReference>
<dbReference type="STRING" id="4829.A0A168NRF7"/>
<feature type="region of interest" description="Disordered" evidence="7">
    <location>
        <begin position="1"/>
        <end position="49"/>
    </location>
</feature>
<protein>
    <recommendedName>
        <fullName evidence="6">Phosphotransferase</fullName>
        <ecNumber evidence="6">2.7.1.-</ecNumber>
    </recommendedName>
</protein>
<dbReference type="InterPro" id="IPR043129">
    <property type="entry name" value="ATPase_NBD"/>
</dbReference>